<sequence length="231" mass="24636">MSTHANPQSFSGLALWLVSTNAGRDSDRDHDRDATPTLKEIQRHLVRANRGSVEFGIHATLLSGLDAGLASASARNVDDFSTATATATATANGGGLEVEFQDVTTRGMYFQCILVSLVKTPALASLNHIVAKQFKNPTSAPSAPSASGSASSSAEQTYFPHISLLYADLDEQAATQQIQDLEHDGYFTRHSIGEEHGDKDGKLNHVQVVDCNGPPDAWKVLRSVAIPPLQA</sequence>
<dbReference type="GO" id="GO:0009187">
    <property type="term" value="P:cyclic nucleotide metabolic process"/>
    <property type="evidence" value="ECO:0007669"/>
    <property type="project" value="TreeGrafter"/>
</dbReference>
<protein>
    <recommendedName>
        <fullName evidence="3">2, 3 cyclic phosphodiesterase</fullName>
    </recommendedName>
</protein>
<dbReference type="AlphaFoldDB" id="A0A317XLU1"/>
<organism evidence="1 2">
    <name type="scientific">Testicularia cyperi</name>
    <dbReference type="NCBI Taxonomy" id="1882483"/>
    <lineage>
        <taxon>Eukaryota</taxon>
        <taxon>Fungi</taxon>
        <taxon>Dikarya</taxon>
        <taxon>Basidiomycota</taxon>
        <taxon>Ustilaginomycotina</taxon>
        <taxon>Ustilaginomycetes</taxon>
        <taxon>Ustilaginales</taxon>
        <taxon>Anthracoideaceae</taxon>
        <taxon>Testicularia</taxon>
    </lineage>
</organism>
<dbReference type="PANTHER" id="PTHR28141:SF1">
    <property type="entry name" value="2',3'-CYCLIC-NUCLEOTIDE 3'-PHOSPHODIESTERASE"/>
    <property type="match status" value="1"/>
</dbReference>
<dbReference type="InterPro" id="IPR009097">
    <property type="entry name" value="Cyclic_Pdiesterase"/>
</dbReference>
<evidence type="ECO:0000313" key="1">
    <source>
        <dbReference type="EMBL" id="PWY98837.1"/>
    </source>
</evidence>
<proteinExistence type="predicted"/>
<dbReference type="GO" id="GO:0004113">
    <property type="term" value="F:2',3'-cyclic-nucleotide 3'-phosphodiesterase activity"/>
    <property type="evidence" value="ECO:0007669"/>
    <property type="project" value="TreeGrafter"/>
</dbReference>
<dbReference type="STRING" id="1882483.A0A317XLU1"/>
<dbReference type="InParanoid" id="A0A317XLU1"/>
<dbReference type="OrthoDB" id="514292at2759"/>
<reference evidence="1 2" key="1">
    <citation type="journal article" date="2018" name="Mol. Biol. Evol.">
        <title>Broad Genomic Sampling Reveals a Smut Pathogenic Ancestry of the Fungal Clade Ustilaginomycotina.</title>
        <authorList>
            <person name="Kijpornyongpan T."/>
            <person name="Mondo S.J."/>
            <person name="Barry K."/>
            <person name="Sandor L."/>
            <person name="Lee J."/>
            <person name="Lipzen A."/>
            <person name="Pangilinan J."/>
            <person name="LaButti K."/>
            <person name="Hainaut M."/>
            <person name="Henrissat B."/>
            <person name="Grigoriev I.V."/>
            <person name="Spatafora J.W."/>
            <person name="Aime M.C."/>
        </authorList>
    </citation>
    <scope>NUCLEOTIDE SEQUENCE [LARGE SCALE GENOMIC DNA]</scope>
    <source>
        <strain evidence="1 2">MCA 3645</strain>
    </source>
</reference>
<dbReference type="Pfam" id="PF07823">
    <property type="entry name" value="CPDase"/>
    <property type="match status" value="1"/>
</dbReference>
<evidence type="ECO:0000313" key="2">
    <source>
        <dbReference type="Proteomes" id="UP000246740"/>
    </source>
</evidence>
<dbReference type="PANTHER" id="PTHR28141">
    <property type="entry name" value="2',3'-CYCLIC-NUCLEOTIDE 3'-PHOSPHODIESTERASE"/>
    <property type="match status" value="1"/>
</dbReference>
<dbReference type="SUPFAM" id="SSF55144">
    <property type="entry name" value="LigT-like"/>
    <property type="match status" value="1"/>
</dbReference>
<dbReference type="Gene3D" id="3.90.1140.10">
    <property type="entry name" value="Cyclic phosphodiesterase"/>
    <property type="match status" value="1"/>
</dbReference>
<evidence type="ECO:0008006" key="3">
    <source>
        <dbReference type="Google" id="ProtNLM"/>
    </source>
</evidence>
<accession>A0A317XLU1</accession>
<keyword evidence="2" id="KW-1185">Reference proteome</keyword>
<dbReference type="EMBL" id="KZ819197">
    <property type="protein sequence ID" value="PWY98837.1"/>
    <property type="molecule type" value="Genomic_DNA"/>
</dbReference>
<dbReference type="Proteomes" id="UP000246740">
    <property type="component" value="Unassembled WGS sequence"/>
</dbReference>
<dbReference type="InterPro" id="IPR012386">
    <property type="entry name" value="Cyclic-nucl_3Pdiesterase"/>
</dbReference>
<name>A0A317XLU1_9BASI</name>
<gene>
    <name evidence="1" type="ORF">BCV70DRAFT_163849</name>
</gene>